<proteinExistence type="predicted"/>
<organism evidence="1">
    <name type="scientific">Anopheles atroparvus</name>
    <name type="common">European mosquito</name>
    <dbReference type="NCBI Taxonomy" id="41427"/>
    <lineage>
        <taxon>Eukaryota</taxon>
        <taxon>Metazoa</taxon>
        <taxon>Ecdysozoa</taxon>
        <taxon>Arthropoda</taxon>
        <taxon>Hexapoda</taxon>
        <taxon>Insecta</taxon>
        <taxon>Pterygota</taxon>
        <taxon>Neoptera</taxon>
        <taxon>Endopterygota</taxon>
        <taxon>Diptera</taxon>
        <taxon>Nematocera</taxon>
        <taxon>Culicoidea</taxon>
        <taxon>Culicidae</taxon>
        <taxon>Anophelinae</taxon>
        <taxon>Anopheles</taxon>
    </lineage>
</organism>
<reference evidence="1" key="1">
    <citation type="submission" date="2022-08" db="UniProtKB">
        <authorList>
            <consortium name="EnsemblMetazoa"/>
        </authorList>
    </citation>
    <scope>IDENTIFICATION</scope>
    <source>
        <strain evidence="1">EBRO</strain>
    </source>
</reference>
<name>A0A182JEP2_ANOAO</name>
<evidence type="ECO:0000313" key="1">
    <source>
        <dbReference type="EnsemblMetazoa" id="AATE016675-PA.1"/>
    </source>
</evidence>
<dbReference type="AlphaFoldDB" id="A0A182JEP2"/>
<dbReference type="VEuPathDB" id="VectorBase:AATE016675"/>
<sequence>MAAGFGSSNRRHRSTNGPGASIFSASFSISLELLHGEQTVQPGRALDALAYPLEPLLELVRALLQQPQVLAHALQLAGRIAQVAPLAEVLARDKVELLELLLGLFGRVRALQAGRITCPLACHLAKPLATLFGKLLELPRGPVHLAVDGNDFSQAGVDDVLPLLDPGAILDAYPARPEQLLRWLGYVVRAGHENGRQLQMAVEQLQRALDRLEKGKLGALADEQMESFSSAKRNATCHSSAFCSGKPQKDGEKNNSLQGFSTVPILEIEKSS</sequence>
<dbReference type="EnsemblMetazoa" id="AATE016675-RA">
    <property type="protein sequence ID" value="AATE016675-PA.1"/>
    <property type="gene ID" value="AATE016675"/>
</dbReference>
<protein>
    <submittedName>
        <fullName evidence="1">Uncharacterized protein</fullName>
    </submittedName>
</protein>
<accession>A0A182JEP2</accession>